<accession>A0A1M5J1R9</accession>
<gene>
    <name evidence="1" type="ORF">SAMN02745753_03728</name>
</gene>
<keyword evidence="2" id="KW-1185">Reference proteome</keyword>
<dbReference type="OrthoDB" id="1936242at2"/>
<organism evidence="1 2">
    <name type="scientific">Marinomonas polaris DSM 16579</name>
    <dbReference type="NCBI Taxonomy" id="1122206"/>
    <lineage>
        <taxon>Bacteria</taxon>
        <taxon>Pseudomonadati</taxon>
        <taxon>Pseudomonadota</taxon>
        <taxon>Gammaproteobacteria</taxon>
        <taxon>Oceanospirillales</taxon>
        <taxon>Oceanospirillaceae</taxon>
        <taxon>Marinomonas</taxon>
    </lineage>
</organism>
<name>A0A1M5J1R9_9GAMM</name>
<reference evidence="2" key="1">
    <citation type="submission" date="2016-11" db="EMBL/GenBank/DDBJ databases">
        <authorList>
            <person name="Varghese N."/>
            <person name="Submissions S."/>
        </authorList>
    </citation>
    <scope>NUCLEOTIDE SEQUENCE [LARGE SCALE GENOMIC DNA]</scope>
    <source>
        <strain evidence="2">DSM 16579</strain>
    </source>
</reference>
<dbReference type="EMBL" id="FQVF01000020">
    <property type="protein sequence ID" value="SHG33963.1"/>
    <property type="molecule type" value="Genomic_DNA"/>
</dbReference>
<dbReference type="AlphaFoldDB" id="A0A1M5J1R9"/>
<sequence>MKYGDISPRTAARVSKDLLKRAAPYMCLELFGQSKPLPSNSTQSMIFRRYEALDPTPKVLAEGVTPSGNTLTKTDITVHTQQYGDWIELTDVIQDTHEDPVLSESTEILSEQSALMMELIRYGALKGGSSVFYAGNGVTSRDGVNTKLTRALQRKVTRFLKAQKAQKITKKVSASPNFSTEPVAASFIGICHTDAESDIRDMEGFLPVEKYGSGMTPYEGEVGKVEDVRYITSSVFAPFEDAGAATSTMLSTSETVADVYPVLYFGANAYANVPFKGKHAVTPMVVNPKPANGDPLGQRGSVGWKARTATVILNDLWMVRVEVAVTA</sequence>
<dbReference type="NCBIfam" id="TIGR04387">
    <property type="entry name" value="capsid_maj_N4"/>
    <property type="match status" value="1"/>
</dbReference>
<evidence type="ECO:0000313" key="2">
    <source>
        <dbReference type="Proteomes" id="UP000184517"/>
    </source>
</evidence>
<dbReference type="RefSeq" id="WP_072841168.1">
    <property type="nucleotide sequence ID" value="NZ_FQVF01000020.1"/>
</dbReference>
<dbReference type="Proteomes" id="UP000184517">
    <property type="component" value="Unassembled WGS sequence"/>
</dbReference>
<evidence type="ECO:0000313" key="1">
    <source>
        <dbReference type="EMBL" id="SHG33963.1"/>
    </source>
</evidence>
<dbReference type="STRING" id="1122206.SAMN02745753_03728"/>
<proteinExistence type="predicted"/>
<protein>
    <submittedName>
        <fullName evidence="1">Major capsid protein, N4-gp56 family</fullName>
    </submittedName>
</protein>